<protein>
    <submittedName>
        <fullName evidence="2">Uncharacterized protein</fullName>
    </submittedName>
</protein>
<organism evidence="2 3">
    <name type="scientific">Rhizobium leguminosarum</name>
    <dbReference type="NCBI Taxonomy" id="384"/>
    <lineage>
        <taxon>Bacteria</taxon>
        <taxon>Pseudomonadati</taxon>
        <taxon>Pseudomonadota</taxon>
        <taxon>Alphaproteobacteria</taxon>
        <taxon>Hyphomicrobiales</taxon>
        <taxon>Rhizobiaceae</taxon>
        <taxon>Rhizobium/Agrobacterium group</taxon>
        <taxon>Rhizobium</taxon>
    </lineage>
</organism>
<sequence length="91" mass="9871">MKKDIPASGEAGYRSIIEKIRAAGIRNRAPEHRGNTQGDKNKSRRPWKRECVSARGGAFAAIIVPRPQILEGACIDFSGMNAISMTHAIPA</sequence>
<feature type="region of interest" description="Disordered" evidence="1">
    <location>
        <begin position="24"/>
        <end position="48"/>
    </location>
</feature>
<proteinExistence type="predicted"/>
<dbReference type="EMBL" id="SBHX01000069">
    <property type="protein sequence ID" value="RWX24461.1"/>
    <property type="molecule type" value="Genomic_DNA"/>
</dbReference>
<dbReference type="Proteomes" id="UP000283817">
    <property type="component" value="Unassembled WGS sequence"/>
</dbReference>
<evidence type="ECO:0000313" key="2">
    <source>
        <dbReference type="EMBL" id="RWX24461.1"/>
    </source>
</evidence>
<evidence type="ECO:0000256" key="1">
    <source>
        <dbReference type="SAM" id="MobiDB-lite"/>
    </source>
</evidence>
<reference evidence="2 3" key="1">
    <citation type="submission" date="2019-01" db="EMBL/GenBank/DDBJ databases">
        <title>RHIZO-ID as a novel technology for direct rhizobia identification.</title>
        <authorList>
            <person name="De Meyer S.E."/>
        </authorList>
    </citation>
    <scope>NUCLEOTIDE SEQUENCE [LARGE SCALE GENOMIC DNA]</scope>
    <source>
        <strain evidence="2 3">WSM448</strain>
    </source>
</reference>
<comment type="caution">
    <text evidence="2">The sequence shown here is derived from an EMBL/GenBank/DDBJ whole genome shotgun (WGS) entry which is preliminary data.</text>
</comment>
<accession>A0A444HPI3</accession>
<evidence type="ECO:0000313" key="3">
    <source>
        <dbReference type="Proteomes" id="UP000283817"/>
    </source>
</evidence>
<name>A0A444HPI3_RHILE</name>
<dbReference type="AlphaFoldDB" id="A0A444HPI3"/>
<gene>
    <name evidence="2" type="ORF">EHI47_28610</name>
</gene>
<dbReference type="RefSeq" id="WP_128400868.1">
    <property type="nucleotide sequence ID" value="NZ_CP090090.1"/>
</dbReference>